<dbReference type="PANTHER" id="PTHR10192:SF5">
    <property type="entry name" value="GEPHYRIN"/>
    <property type="match status" value="1"/>
</dbReference>
<dbReference type="InterPro" id="IPR036688">
    <property type="entry name" value="MoeA_C_domain_IV_sf"/>
</dbReference>
<keyword evidence="6" id="KW-0808">Transferase</keyword>
<dbReference type="InterPro" id="IPR036135">
    <property type="entry name" value="MoeA_linker/N_sf"/>
</dbReference>
<protein>
    <recommendedName>
        <fullName evidence="6">Molybdopterin molybdenumtransferase</fullName>
        <ecNumber evidence="6">2.10.1.1</ecNumber>
    </recommendedName>
</protein>
<evidence type="ECO:0000256" key="1">
    <source>
        <dbReference type="ARBA" id="ARBA00002901"/>
    </source>
</evidence>
<dbReference type="Pfam" id="PF03453">
    <property type="entry name" value="MoeA_N"/>
    <property type="match status" value="1"/>
</dbReference>
<keyword evidence="9" id="KW-1185">Reference proteome</keyword>
<dbReference type="Proteomes" id="UP001596091">
    <property type="component" value="Unassembled WGS sequence"/>
</dbReference>
<dbReference type="InterPro" id="IPR005110">
    <property type="entry name" value="MoeA_linker/N"/>
</dbReference>
<dbReference type="SUPFAM" id="SSF53218">
    <property type="entry name" value="Molybdenum cofactor biosynthesis proteins"/>
    <property type="match status" value="1"/>
</dbReference>
<dbReference type="InterPro" id="IPR038987">
    <property type="entry name" value="MoeA-like"/>
</dbReference>
<dbReference type="CDD" id="cd00887">
    <property type="entry name" value="MoeA"/>
    <property type="match status" value="1"/>
</dbReference>
<evidence type="ECO:0000313" key="8">
    <source>
        <dbReference type="EMBL" id="MFC5861018.1"/>
    </source>
</evidence>
<reference evidence="9" key="1">
    <citation type="journal article" date="2019" name="Int. J. Syst. Evol. Microbiol.">
        <title>The Global Catalogue of Microorganisms (GCM) 10K type strain sequencing project: providing services to taxonomists for standard genome sequencing and annotation.</title>
        <authorList>
            <consortium name="The Broad Institute Genomics Platform"/>
            <consortium name="The Broad Institute Genome Sequencing Center for Infectious Disease"/>
            <person name="Wu L."/>
            <person name="Ma J."/>
        </authorList>
    </citation>
    <scope>NUCLEOTIDE SEQUENCE [LARGE SCALE GENOMIC DNA]</scope>
    <source>
        <strain evidence="9">JCM 4087</strain>
    </source>
</reference>
<accession>A0ABW1EAE8</accession>
<dbReference type="SMART" id="SM00852">
    <property type="entry name" value="MoCF_biosynth"/>
    <property type="match status" value="1"/>
</dbReference>
<organism evidence="8 9">
    <name type="scientific">Acidicapsa dinghuensis</name>
    <dbReference type="NCBI Taxonomy" id="2218256"/>
    <lineage>
        <taxon>Bacteria</taxon>
        <taxon>Pseudomonadati</taxon>
        <taxon>Acidobacteriota</taxon>
        <taxon>Terriglobia</taxon>
        <taxon>Terriglobales</taxon>
        <taxon>Acidobacteriaceae</taxon>
        <taxon>Acidicapsa</taxon>
    </lineage>
</organism>
<dbReference type="Gene3D" id="3.90.105.10">
    <property type="entry name" value="Molybdopterin biosynthesis moea protein, domain 2"/>
    <property type="match status" value="1"/>
</dbReference>
<keyword evidence="4 6" id="KW-0501">Molybdenum cofactor biosynthesis</keyword>
<dbReference type="EC" id="2.10.1.1" evidence="6"/>
<comment type="function">
    <text evidence="1 6">Catalyzes the insertion of molybdate into adenylated molybdopterin with the concomitant release of AMP.</text>
</comment>
<dbReference type="Pfam" id="PF03454">
    <property type="entry name" value="MoeA_C"/>
    <property type="match status" value="1"/>
</dbReference>
<comment type="catalytic activity">
    <reaction evidence="5">
        <text>adenylyl-molybdopterin + molybdate = Mo-molybdopterin + AMP + H(+)</text>
        <dbReference type="Rhea" id="RHEA:35047"/>
        <dbReference type="ChEBI" id="CHEBI:15378"/>
        <dbReference type="ChEBI" id="CHEBI:36264"/>
        <dbReference type="ChEBI" id="CHEBI:62727"/>
        <dbReference type="ChEBI" id="CHEBI:71302"/>
        <dbReference type="ChEBI" id="CHEBI:456215"/>
        <dbReference type="EC" id="2.10.1.1"/>
    </reaction>
</comment>
<dbReference type="InterPro" id="IPR001453">
    <property type="entry name" value="MoaB/Mog_dom"/>
</dbReference>
<comment type="similarity">
    <text evidence="3 6">Belongs to the MoeA family.</text>
</comment>
<evidence type="ECO:0000256" key="2">
    <source>
        <dbReference type="ARBA" id="ARBA00005046"/>
    </source>
</evidence>
<dbReference type="Gene3D" id="3.40.980.10">
    <property type="entry name" value="MoaB/Mog-like domain"/>
    <property type="match status" value="1"/>
</dbReference>
<comment type="caution">
    <text evidence="8">The sequence shown here is derived from an EMBL/GenBank/DDBJ whole genome shotgun (WGS) entry which is preliminary data.</text>
</comment>
<evidence type="ECO:0000313" key="9">
    <source>
        <dbReference type="Proteomes" id="UP001596091"/>
    </source>
</evidence>
<dbReference type="Pfam" id="PF00994">
    <property type="entry name" value="MoCF_biosynth"/>
    <property type="match status" value="1"/>
</dbReference>
<dbReference type="EMBL" id="JBHSPH010000001">
    <property type="protein sequence ID" value="MFC5861018.1"/>
    <property type="molecule type" value="Genomic_DNA"/>
</dbReference>
<dbReference type="Gene3D" id="2.40.340.10">
    <property type="entry name" value="MoeA, C-terminal, domain IV"/>
    <property type="match status" value="1"/>
</dbReference>
<dbReference type="RefSeq" id="WP_263334634.1">
    <property type="nucleotide sequence ID" value="NZ_JAGSYH010000002.1"/>
</dbReference>
<evidence type="ECO:0000256" key="3">
    <source>
        <dbReference type="ARBA" id="ARBA00010763"/>
    </source>
</evidence>
<name>A0ABW1EAE8_9BACT</name>
<dbReference type="Gene3D" id="2.170.190.11">
    <property type="entry name" value="Molybdopterin biosynthesis moea protein, domain 3"/>
    <property type="match status" value="1"/>
</dbReference>
<keyword evidence="6" id="KW-0479">Metal-binding</keyword>
<sequence length="413" mass="43485">MAETLLSYAEAAEEICRYIGQLPSPAVTEAVSLLDVAGRVLAQEIRADRDQPPFPRSTRDGFACRAADANTYQPLHVAGQVRAGEIASSKARPGEAWEIMTGAPVPDGLDAVFMVEHSERIGNTVRMREPRQIAEGENIVPAGAEARTGELVIPRGTRLEAQHIALAAQCGYPELTVFRMPVVAILSSGDELVAVAETPALSQIRNSNSPMLAALVASAGGQPLILPVVRDEEAAVDAALASAFHQHPDLLLLTGGISAGRFDFSRGGLERAGARILFAGVAMQPGKPVVVGEVPLPQSGRMVPFLALPGNPISSAATFHLFAAPVLAALGGNTAAVPRFAAAHYASEWRGKPGLTRFLPARCDFSLNPQVELVPWHGSGDLAAYARSNCLLVLPSDCEELHPGSEVSILLTA</sequence>
<keyword evidence="6" id="KW-0500">Molybdenum</keyword>
<comment type="pathway">
    <text evidence="2 6">Cofactor biosynthesis; molybdopterin biosynthesis.</text>
</comment>
<evidence type="ECO:0000256" key="5">
    <source>
        <dbReference type="ARBA" id="ARBA00047317"/>
    </source>
</evidence>
<evidence type="ECO:0000259" key="7">
    <source>
        <dbReference type="SMART" id="SM00852"/>
    </source>
</evidence>
<dbReference type="NCBIfam" id="NF045515">
    <property type="entry name" value="Glp_gephyrin"/>
    <property type="match status" value="1"/>
</dbReference>
<proteinExistence type="inferred from homology"/>
<keyword evidence="6" id="KW-0460">Magnesium</keyword>
<feature type="domain" description="MoaB/Mog" evidence="7">
    <location>
        <begin position="184"/>
        <end position="329"/>
    </location>
</feature>
<dbReference type="SUPFAM" id="SSF63867">
    <property type="entry name" value="MoeA C-terminal domain-like"/>
    <property type="match status" value="1"/>
</dbReference>
<comment type="cofactor">
    <cofactor evidence="6">
        <name>Mg(2+)</name>
        <dbReference type="ChEBI" id="CHEBI:18420"/>
    </cofactor>
</comment>
<dbReference type="InterPro" id="IPR036425">
    <property type="entry name" value="MoaB/Mog-like_dom_sf"/>
</dbReference>
<dbReference type="SUPFAM" id="SSF63882">
    <property type="entry name" value="MoeA N-terminal region -like"/>
    <property type="match status" value="1"/>
</dbReference>
<dbReference type="PANTHER" id="PTHR10192">
    <property type="entry name" value="MOLYBDOPTERIN BIOSYNTHESIS PROTEIN"/>
    <property type="match status" value="1"/>
</dbReference>
<gene>
    <name evidence="8" type="primary">glp</name>
    <name evidence="8" type="ORF">ACFPT7_01785</name>
</gene>
<evidence type="ECO:0000256" key="6">
    <source>
        <dbReference type="RuleBase" id="RU365090"/>
    </source>
</evidence>
<dbReference type="InterPro" id="IPR005111">
    <property type="entry name" value="MoeA_C_domain_IV"/>
</dbReference>
<evidence type="ECO:0000256" key="4">
    <source>
        <dbReference type="ARBA" id="ARBA00023150"/>
    </source>
</evidence>